<dbReference type="Proteomes" id="UP001204833">
    <property type="component" value="Unassembled WGS sequence"/>
</dbReference>
<feature type="region of interest" description="Disordered" evidence="1">
    <location>
        <begin position="184"/>
        <end position="221"/>
    </location>
</feature>
<dbReference type="InterPro" id="IPR013922">
    <property type="entry name" value="Cyclin_PHO80-like"/>
</dbReference>
<feature type="compositionally biased region" description="Low complexity" evidence="1">
    <location>
        <begin position="198"/>
        <end position="210"/>
    </location>
</feature>
<feature type="region of interest" description="Disordered" evidence="1">
    <location>
        <begin position="436"/>
        <end position="516"/>
    </location>
</feature>
<gene>
    <name evidence="2" type="ORF">KGF57_002908</name>
</gene>
<dbReference type="PANTHER" id="PTHR15615">
    <property type="match status" value="1"/>
</dbReference>
<keyword evidence="3" id="KW-1185">Reference proteome</keyword>
<feature type="region of interest" description="Disordered" evidence="1">
    <location>
        <begin position="266"/>
        <end position="289"/>
    </location>
</feature>
<evidence type="ECO:0000313" key="2">
    <source>
        <dbReference type="EMBL" id="KAI5958100.1"/>
    </source>
</evidence>
<accession>A0AAD5BEE9</accession>
<feature type="compositionally biased region" description="Acidic residues" evidence="1">
    <location>
        <begin position="501"/>
        <end position="516"/>
    </location>
</feature>
<reference evidence="2 3" key="1">
    <citation type="journal article" date="2022" name="DNA Res.">
        <title>Genome analysis of five recently described species of the CUG-Ser clade uncovers Candida theae as a new hybrid lineage with pathogenic potential in the Candida parapsilosis species complex.</title>
        <authorList>
            <person name="Mixao V."/>
            <person name="Del Olmo V."/>
            <person name="Hegedusova E."/>
            <person name="Saus E."/>
            <person name="Pryszcz L."/>
            <person name="Cillingova A."/>
            <person name="Nosek J."/>
            <person name="Gabaldon T."/>
        </authorList>
    </citation>
    <scope>NUCLEOTIDE SEQUENCE [LARGE SCALE GENOMIC DNA]</scope>
    <source>
        <strain evidence="2 3">CBS 12239</strain>
    </source>
</reference>
<evidence type="ECO:0000313" key="3">
    <source>
        <dbReference type="Proteomes" id="UP001204833"/>
    </source>
</evidence>
<dbReference type="GO" id="GO:0016538">
    <property type="term" value="F:cyclin-dependent protein serine/threonine kinase regulator activity"/>
    <property type="evidence" value="ECO:0007669"/>
    <property type="project" value="TreeGrafter"/>
</dbReference>
<dbReference type="AlphaFoldDB" id="A0AAD5BEE9"/>
<sequence length="690" mass="78340">MSTNYHHNDSSTTNHLQSASLDPSTNIHQSDRHDLGNHFPTPSHSARSQVSNLTKTLQSSSNNSQQQNIDHTQGRPVQQQQQQQQQQEYGHEKITGSGELITGLPYESNNNFQSSSYQSHQGAFSQQIPIAQNSYKHIPMSHNTPTVVGTSYTSAHSYNPSLPSTNNFITQPERFGSFHDHPTAPSSFRPSTVPHALPTTTVQTDPVVPTRSSFSTAPNAAHSLQSSTYAIPGNQQHSAIHHPTNVRSNQFVESSRIPNSLPVGHTYATSPPSTIPGHHQDQQQPQSAHRLQSLLNASKQTGSDMSMHTGSISIPQYNRIEKVQQQATRGHSFHSTPPYYEHVQQSAQNSQHLEYVRPEPDHYLTYNEFLQELRRNDEQERPDSEEEHLNIVEFPVNDLIVMLSCLLTKIIEANDKLHPNHFENTIAVRQKIKEERKRKRLQRRNREQEQYHQSTTVGEVEDSENKEGGGKYSDNFNVRVHSEDRMDEDDDGNPHDGDNTGYDDDFENDEDDEEDNEMKNKYLANVLAFHGTNVPGISLHAYLARVLKYCPVTNEVFLSLLVYFDRIAKKANNLNQKRRSSTNDDVANESGGDVSEAEQLFVMDSYNIHRLIISGITVSSKFFSDIFYKNLRYAKVGGLPLEELNYLELQFLLLLDFKLMISVEDLQNYGDLLARFWKREQQQSKDDAAK</sequence>
<comment type="caution">
    <text evidence="2">The sequence shown here is derived from an EMBL/GenBank/DDBJ whole genome shotgun (WGS) entry which is preliminary data.</text>
</comment>
<feature type="compositionally biased region" description="Low complexity" evidence="1">
    <location>
        <begin position="108"/>
        <end position="121"/>
    </location>
</feature>
<evidence type="ECO:0000256" key="1">
    <source>
        <dbReference type="SAM" id="MobiDB-lite"/>
    </source>
</evidence>
<dbReference type="RefSeq" id="XP_051608735.1">
    <property type="nucleotide sequence ID" value="XM_051752272.1"/>
</dbReference>
<feature type="compositionally biased region" description="Polar residues" evidence="1">
    <location>
        <begin position="1"/>
        <end position="28"/>
    </location>
</feature>
<dbReference type="Gene3D" id="1.10.472.10">
    <property type="entry name" value="Cyclin-like"/>
    <property type="match status" value="1"/>
</dbReference>
<protein>
    <submittedName>
        <fullName evidence="2">PCL7</fullName>
    </submittedName>
</protein>
<dbReference type="Pfam" id="PF08613">
    <property type="entry name" value="Cyclin"/>
    <property type="match status" value="1"/>
</dbReference>
<feature type="compositionally biased region" description="Low complexity" evidence="1">
    <location>
        <begin position="58"/>
        <end position="68"/>
    </location>
</feature>
<dbReference type="GeneID" id="76150967"/>
<dbReference type="EMBL" id="JAIHNG010000119">
    <property type="protein sequence ID" value="KAI5958100.1"/>
    <property type="molecule type" value="Genomic_DNA"/>
</dbReference>
<dbReference type="GO" id="GO:0005634">
    <property type="term" value="C:nucleus"/>
    <property type="evidence" value="ECO:0007669"/>
    <property type="project" value="TreeGrafter"/>
</dbReference>
<organism evidence="2 3">
    <name type="scientific">Candida theae</name>
    <dbReference type="NCBI Taxonomy" id="1198502"/>
    <lineage>
        <taxon>Eukaryota</taxon>
        <taxon>Fungi</taxon>
        <taxon>Dikarya</taxon>
        <taxon>Ascomycota</taxon>
        <taxon>Saccharomycotina</taxon>
        <taxon>Pichiomycetes</taxon>
        <taxon>Debaryomycetaceae</taxon>
        <taxon>Candida/Lodderomyces clade</taxon>
        <taxon>Candida</taxon>
    </lineage>
</organism>
<feature type="compositionally biased region" description="Low complexity" evidence="1">
    <location>
        <begin position="78"/>
        <end position="87"/>
    </location>
</feature>
<dbReference type="CDD" id="cd20558">
    <property type="entry name" value="CYCLIN_ScPCL7-like"/>
    <property type="match status" value="1"/>
</dbReference>
<feature type="compositionally biased region" description="Polar residues" evidence="1">
    <location>
        <begin position="211"/>
        <end position="221"/>
    </location>
</feature>
<dbReference type="GO" id="GO:0019901">
    <property type="term" value="F:protein kinase binding"/>
    <property type="evidence" value="ECO:0007669"/>
    <property type="project" value="InterPro"/>
</dbReference>
<dbReference type="PANTHER" id="PTHR15615:SF94">
    <property type="entry name" value="PHO85 CYCLIN-6-RELATED"/>
    <property type="match status" value="1"/>
</dbReference>
<proteinExistence type="predicted"/>
<dbReference type="GO" id="GO:0000307">
    <property type="term" value="C:cyclin-dependent protein kinase holoenzyme complex"/>
    <property type="evidence" value="ECO:0007669"/>
    <property type="project" value="UniProtKB-ARBA"/>
</dbReference>
<feature type="region of interest" description="Disordered" evidence="1">
    <location>
        <begin position="1"/>
        <end position="124"/>
    </location>
</feature>
<name>A0AAD5BEE9_9ASCO</name>
<feature type="compositionally biased region" description="Polar residues" evidence="1">
    <location>
        <begin position="40"/>
        <end position="57"/>
    </location>
</feature>